<comment type="caution">
    <text evidence="2">The sequence shown here is derived from an EMBL/GenBank/DDBJ whole genome shotgun (WGS) entry which is preliminary data.</text>
</comment>
<gene>
    <name evidence="2" type="ORF">GGI19_002833</name>
</gene>
<feature type="compositionally biased region" description="Basic and acidic residues" evidence="1">
    <location>
        <begin position="134"/>
        <end position="157"/>
    </location>
</feature>
<accession>A0A9W8GZC9</accession>
<dbReference type="EMBL" id="JANBUH010000157">
    <property type="protein sequence ID" value="KAJ2753857.1"/>
    <property type="molecule type" value="Genomic_DNA"/>
</dbReference>
<proteinExistence type="predicted"/>
<dbReference type="SUPFAM" id="SSF57850">
    <property type="entry name" value="RING/U-box"/>
    <property type="match status" value="1"/>
</dbReference>
<protein>
    <submittedName>
        <fullName evidence="2">Uncharacterized protein</fullName>
    </submittedName>
</protein>
<sequence length="828" mass="89971">MYDYVRRQQELQSNMFSSKTFQWMDHSHSANSSWREPGWVKVYAKDLPTDPLAYSSSSLFTAPRATPNAFQRTAANLSPHRSLFTFRRQRQNSDAATRPPSGISSAFQQRRRGFTAPPGSQPSFDGVAVTSYEAHHLSNSSRRDTPATHKALVDPHPKPVGQLATPIDMPQIALATQRTEDASGNMSSAAFVHIPFAGSSSKAANARSLMHRVRHLKPGSRSQPPDHVPLPVARPGGAGIGGGIAHSSAQTQHAGPPYNARPRATRSRASARRSQPRRPPPPPPAELGAAPKSRALPRSPLANPMVLADTAVTERIEVVPDKPASRQSDSMSSDEDILKCELCHRYKGADWIVHCNAGHMMCFGCIQAHVKALLADKPSADAVFCPCGGCQSYIPSKFLRQCLSPQRFKQIVDNCVQGYQARQTAKRSASLATNGGDRVEEGALRSLGLANLSEEGFDEPIIVTDTGVRSDSPEVAANCALSSRSVVTDIHGLAQAANGLTVSDRAPAGEQLYSASMPALSHSHHQPAEPRQPDVPPVFVSEFTSIERASMNSVVFAASVAANSSLTLSPESVGSRLRRVPKAQENVRLSPGSHSTGAFEESPISLSQTPVFPHNDSQAVLQQQSQQPTSALCDYADMDLDTYMRTPRPPQIPLFASAASPISWSPQPLPAQQHLQSKHTSTRAPPPLPPSLPAHFRASATWITPEQRYSGYTENILLNATLFETIRRRSSPVDSCESDQHSLNDSLLIPRTPAAPRPPVPNMTEEKPSLPTDDDAGVYIPTWRRTEDARAQYQMPLWAGSEFGSQSGVLCEAAELNFDLYETLHRRH</sequence>
<keyword evidence="3" id="KW-1185">Reference proteome</keyword>
<feature type="compositionally biased region" description="Basic residues" evidence="1">
    <location>
        <begin position="263"/>
        <end position="276"/>
    </location>
</feature>
<evidence type="ECO:0000313" key="2">
    <source>
        <dbReference type="EMBL" id="KAJ2753857.1"/>
    </source>
</evidence>
<reference evidence="2" key="1">
    <citation type="submission" date="2022-07" db="EMBL/GenBank/DDBJ databases">
        <title>Phylogenomic reconstructions and comparative analyses of Kickxellomycotina fungi.</title>
        <authorList>
            <person name="Reynolds N.K."/>
            <person name="Stajich J.E."/>
            <person name="Barry K."/>
            <person name="Grigoriev I.V."/>
            <person name="Crous P."/>
            <person name="Smith M.E."/>
        </authorList>
    </citation>
    <scope>NUCLEOTIDE SEQUENCE</scope>
    <source>
        <strain evidence="2">BCRC 34297</strain>
    </source>
</reference>
<evidence type="ECO:0000313" key="3">
    <source>
        <dbReference type="Proteomes" id="UP001140011"/>
    </source>
</evidence>
<name>A0A9W8GZC9_9FUNG</name>
<feature type="region of interest" description="Disordered" evidence="1">
    <location>
        <begin position="748"/>
        <end position="777"/>
    </location>
</feature>
<feature type="region of interest" description="Disordered" evidence="1">
    <location>
        <begin position="134"/>
        <end position="158"/>
    </location>
</feature>
<dbReference type="OrthoDB" id="5589821at2759"/>
<dbReference type="Proteomes" id="UP001140011">
    <property type="component" value="Unassembled WGS sequence"/>
</dbReference>
<evidence type="ECO:0000256" key="1">
    <source>
        <dbReference type="SAM" id="MobiDB-lite"/>
    </source>
</evidence>
<feature type="region of interest" description="Disordered" evidence="1">
    <location>
        <begin position="665"/>
        <end position="693"/>
    </location>
</feature>
<organism evidence="2 3">
    <name type="scientific">Coemansia pectinata</name>
    <dbReference type="NCBI Taxonomy" id="1052879"/>
    <lineage>
        <taxon>Eukaryota</taxon>
        <taxon>Fungi</taxon>
        <taxon>Fungi incertae sedis</taxon>
        <taxon>Zoopagomycota</taxon>
        <taxon>Kickxellomycotina</taxon>
        <taxon>Kickxellomycetes</taxon>
        <taxon>Kickxellales</taxon>
        <taxon>Kickxellaceae</taxon>
        <taxon>Coemansia</taxon>
    </lineage>
</organism>
<dbReference type="AlphaFoldDB" id="A0A9W8GZC9"/>
<feature type="region of interest" description="Disordered" evidence="1">
    <location>
        <begin position="216"/>
        <end position="300"/>
    </location>
</feature>